<feature type="transmembrane region" description="Helical" evidence="1">
    <location>
        <begin position="65"/>
        <end position="86"/>
    </location>
</feature>
<dbReference type="Gene3D" id="1.10.3730.20">
    <property type="match status" value="1"/>
</dbReference>
<evidence type="ECO:0000313" key="4">
    <source>
        <dbReference type="Proteomes" id="UP000479293"/>
    </source>
</evidence>
<evidence type="ECO:0000259" key="2">
    <source>
        <dbReference type="Pfam" id="PF00892"/>
    </source>
</evidence>
<dbReference type="InterPro" id="IPR037185">
    <property type="entry name" value="EmrE-like"/>
</dbReference>
<feature type="transmembrane region" description="Helical" evidence="1">
    <location>
        <begin position="92"/>
        <end position="112"/>
    </location>
</feature>
<dbReference type="InterPro" id="IPR000620">
    <property type="entry name" value="EamA_dom"/>
</dbReference>
<dbReference type="Proteomes" id="UP000479293">
    <property type="component" value="Unassembled WGS sequence"/>
</dbReference>
<dbReference type="AlphaFoldDB" id="A0A7C9B9T3"/>
<feature type="transmembrane region" description="Helical" evidence="1">
    <location>
        <begin position="119"/>
        <end position="137"/>
    </location>
</feature>
<evidence type="ECO:0000313" key="3">
    <source>
        <dbReference type="EMBL" id="MPR33602.1"/>
    </source>
</evidence>
<reference evidence="3 4" key="1">
    <citation type="submission" date="2019-10" db="EMBL/GenBank/DDBJ databases">
        <title>Draft Genome Sequence of Cytophagaceae sp. SJW1-29.</title>
        <authorList>
            <person name="Choi A."/>
        </authorList>
    </citation>
    <scope>NUCLEOTIDE SEQUENCE [LARGE SCALE GENOMIC DNA]</scope>
    <source>
        <strain evidence="3 4">SJW1-29</strain>
    </source>
</reference>
<keyword evidence="1" id="KW-1133">Transmembrane helix</keyword>
<keyword evidence="4" id="KW-1185">Reference proteome</keyword>
<name>A0A7C9B9T3_9BACT</name>
<dbReference type="GO" id="GO:0016020">
    <property type="term" value="C:membrane"/>
    <property type="evidence" value="ECO:0007669"/>
    <property type="project" value="InterPro"/>
</dbReference>
<dbReference type="Pfam" id="PF00892">
    <property type="entry name" value="EamA"/>
    <property type="match status" value="1"/>
</dbReference>
<organism evidence="3 4">
    <name type="scientific">Salmonirosea aquatica</name>
    <dbReference type="NCBI Taxonomy" id="2654236"/>
    <lineage>
        <taxon>Bacteria</taxon>
        <taxon>Pseudomonadati</taxon>
        <taxon>Bacteroidota</taxon>
        <taxon>Cytophagia</taxon>
        <taxon>Cytophagales</taxon>
        <taxon>Spirosomataceae</taxon>
        <taxon>Salmonirosea</taxon>
    </lineage>
</organism>
<protein>
    <submittedName>
        <fullName evidence="3">EamA family transporter</fullName>
    </submittedName>
</protein>
<dbReference type="RefSeq" id="WP_152758988.1">
    <property type="nucleotide sequence ID" value="NZ_WHLY01000002.1"/>
</dbReference>
<accession>A0A7C9B9T3</accession>
<evidence type="ECO:0000256" key="1">
    <source>
        <dbReference type="SAM" id="Phobius"/>
    </source>
</evidence>
<feature type="domain" description="EamA" evidence="2">
    <location>
        <begin position="1"/>
        <end position="135"/>
    </location>
</feature>
<feature type="transmembrane region" description="Helical" evidence="1">
    <location>
        <begin position="30"/>
        <end position="50"/>
    </location>
</feature>
<keyword evidence="1" id="KW-0472">Membrane</keyword>
<proteinExistence type="predicted"/>
<keyword evidence="1" id="KW-0812">Transmembrane</keyword>
<dbReference type="SUPFAM" id="SSF103481">
    <property type="entry name" value="Multidrug resistance efflux transporter EmrE"/>
    <property type="match status" value="1"/>
</dbReference>
<gene>
    <name evidence="3" type="ORF">GBK04_09530</name>
</gene>
<comment type="caution">
    <text evidence="3">The sequence shown here is derived from an EMBL/GenBank/DDBJ whole genome shotgun (WGS) entry which is preliminary data.</text>
</comment>
<dbReference type="EMBL" id="WHLY01000002">
    <property type="protein sequence ID" value="MPR33602.1"/>
    <property type="molecule type" value="Genomic_DNA"/>
</dbReference>
<sequence>MWIVFALLAALAAGASVVLSKAGLKNLDATLAFAIQSIFILLITWTATIWQKNLSDISSIDKRTWLFLIGAGVATTLSSLFTFRALKLGDASLVSSLERLSLVFAVLFAVLFLKEKLNWQVVLGVLLMIGGAVLIGVSQQSAE</sequence>